<dbReference type="InterPro" id="IPR040442">
    <property type="entry name" value="Pyrv_kinase-like_dom_sf"/>
</dbReference>
<dbReference type="InterPro" id="IPR015813">
    <property type="entry name" value="Pyrv/PenolPyrv_kinase-like_dom"/>
</dbReference>
<comment type="caution">
    <text evidence="6">The sequence shown here is derived from an EMBL/GenBank/DDBJ whole genome shotgun (WGS) entry which is preliminary data.</text>
</comment>
<dbReference type="PANTHER" id="PTHR20881">
    <property type="entry name" value="3-METHYL-2-OXOBUTANOATE HYDROXYMETHYLTRANSFERASE"/>
    <property type="match status" value="1"/>
</dbReference>
<comment type="function">
    <text evidence="5">Catalyzes the reversible reaction in which hydroxymethyl group from 5,10-methylenetetrahydrofolate is transferred onto alpha-ketoisovalerate to form ketopantoate.</text>
</comment>
<keyword evidence="5" id="KW-0479">Metal-binding</keyword>
<evidence type="ECO:0000256" key="1">
    <source>
        <dbReference type="ARBA" id="ARBA00008676"/>
    </source>
</evidence>
<evidence type="ECO:0000256" key="3">
    <source>
        <dbReference type="ARBA" id="ARBA00022655"/>
    </source>
</evidence>
<comment type="subcellular location">
    <subcellularLocation>
        <location evidence="5">Cytoplasm</location>
    </subcellularLocation>
</comment>
<dbReference type="Proteomes" id="UP000675880">
    <property type="component" value="Unassembled WGS sequence"/>
</dbReference>
<dbReference type="NCBIfam" id="TIGR00222">
    <property type="entry name" value="panB"/>
    <property type="match status" value="1"/>
</dbReference>
<dbReference type="Gene3D" id="3.20.20.60">
    <property type="entry name" value="Phosphoenolpyruvate-binding domains"/>
    <property type="match status" value="1"/>
</dbReference>
<dbReference type="HAMAP" id="MF_00156">
    <property type="entry name" value="PanB"/>
    <property type="match status" value="1"/>
</dbReference>
<protein>
    <recommendedName>
        <fullName evidence="5">3-methyl-2-oxobutanoate hydroxymethyltransferase</fullName>
        <ecNumber evidence="5">2.1.2.11</ecNumber>
    </recommendedName>
    <alternativeName>
        <fullName evidence="5">Ketopantoate hydroxymethyltransferase</fullName>
        <shortName evidence="5">KPHMT</shortName>
    </alternativeName>
</protein>
<keyword evidence="7" id="KW-1185">Reference proteome</keyword>
<evidence type="ECO:0000256" key="2">
    <source>
        <dbReference type="ARBA" id="ARBA00011424"/>
    </source>
</evidence>
<accession>A0ABM8QH58</accession>
<keyword evidence="5" id="KW-0460">Magnesium</keyword>
<dbReference type="Pfam" id="PF02548">
    <property type="entry name" value="Pantoate_transf"/>
    <property type="match status" value="1"/>
</dbReference>
<dbReference type="PANTHER" id="PTHR20881:SF0">
    <property type="entry name" value="3-METHYL-2-OXOBUTANOATE HYDROXYMETHYLTRANSFERASE"/>
    <property type="match status" value="1"/>
</dbReference>
<reference evidence="6 7" key="1">
    <citation type="submission" date="2021-02" db="EMBL/GenBank/DDBJ databases">
        <authorList>
            <person name="Han P."/>
        </authorList>
    </citation>
    <scope>NUCLEOTIDE SEQUENCE [LARGE SCALE GENOMIC DNA]</scope>
    <source>
        <strain evidence="6">Candidatus Nitrospira sp. ZN2</strain>
    </source>
</reference>
<keyword evidence="5" id="KW-0963">Cytoplasm</keyword>
<dbReference type="GO" id="GO:0003864">
    <property type="term" value="F:3-methyl-2-oxobutanoate hydroxymethyltransferase activity"/>
    <property type="evidence" value="ECO:0007669"/>
    <property type="project" value="UniProtKB-EC"/>
</dbReference>
<dbReference type="EC" id="2.1.2.11" evidence="5"/>
<dbReference type="InterPro" id="IPR003700">
    <property type="entry name" value="Pantoate_hydroxy_MeTrfase"/>
</dbReference>
<comment type="subunit">
    <text evidence="2 5">Homodecamer; pentamer of dimers.</text>
</comment>
<sequence length="262" mass="27929">MTVPDLLKCKRDGRKITVVTAYDALFARIVEQAGIDVILVGDSLGVVVQGKVNTLSVTMDEMLYHTKLVAGAVQRALVIGDMPFLSYQVSQEEAVRNAGRLLQVGAHAVKLEGGAAVTDRVTAMTNVGIPVIGHLGMTPQSVQQYGGYRVQGKGKDRALQLLEDARALEGAGASAIVLEAIPAGLAKTVSEALTIPTIGIGAGPHCDGQVLVLYDLLGLFDEFVPKFVKPYGNLKAEALQALRRYKEDVEKGVFPSDSESYH</sequence>
<feature type="binding site" evidence="5">
    <location>
        <position position="81"/>
    </location>
    <ligand>
        <name>Mg(2+)</name>
        <dbReference type="ChEBI" id="CHEBI:18420"/>
    </ligand>
</feature>
<dbReference type="CDD" id="cd06557">
    <property type="entry name" value="KPHMT-like"/>
    <property type="match status" value="1"/>
</dbReference>
<name>A0ABM8QH58_9BACT</name>
<keyword evidence="3 5" id="KW-0566">Pantothenate biosynthesis</keyword>
<comment type="catalytic activity">
    <reaction evidence="5">
        <text>(6R)-5,10-methylene-5,6,7,8-tetrahydrofolate + 3-methyl-2-oxobutanoate + H2O = 2-dehydropantoate + (6S)-5,6,7,8-tetrahydrofolate</text>
        <dbReference type="Rhea" id="RHEA:11824"/>
        <dbReference type="ChEBI" id="CHEBI:11561"/>
        <dbReference type="ChEBI" id="CHEBI:11851"/>
        <dbReference type="ChEBI" id="CHEBI:15377"/>
        <dbReference type="ChEBI" id="CHEBI:15636"/>
        <dbReference type="ChEBI" id="CHEBI:57453"/>
        <dbReference type="EC" id="2.1.2.11"/>
    </reaction>
</comment>
<evidence type="ECO:0000313" key="7">
    <source>
        <dbReference type="Proteomes" id="UP000675880"/>
    </source>
</evidence>
<comment type="cofactor">
    <cofactor evidence="5">
        <name>Mg(2+)</name>
        <dbReference type="ChEBI" id="CHEBI:18420"/>
    </cofactor>
    <text evidence="5">Binds 1 Mg(2+) ion per subunit.</text>
</comment>
<feature type="binding site" evidence="5">
    <location>
        <position position="112"/>
    </location>
    <ligand>
        <name>Mg(2+)</name>
        <dbReference type="ChEBI" id="CHEBI:18420"/>
    </ligand>
</feature>
<gene>
    <name evidence="5 6" type="primary">panB</name>
    <name evidence="6" type="ORF">NSPZN2_10501</name>
</gene>
<dbReference type="PIRSF" id="PIRSF000388">
    <property type="entry name" value="Pantoate_hydroxy_MeTrfase"/>
    <property type="match status" value="1"/>
</dbReference>
<feature type="binding site" evidence="5">
    <location>
        <position position="81"/>
    </location>
    <ligand>
        <name>3-methyl-2-oxobutanoate</name>
        <dbReference type="ChEBI" id="CHEBI:11851"/>
    </ligand>
</feature>
<proteinExistence type="inferred from homology"/>
<feature type="binding site" evidence="5">
    <location>
        <begin position="42"/>
        <end position="43"/>
    </location>
    <ligand>
        <name>3-methyl-2-oxobutanoate</name>
        <dbReference type="ChEBI" id="CHEBI:11851"/>
    </ligand>
</feature>
<dbReference type="EMBL" id="CAJNBJ010000001">
    <property type="protein sequence ID" value="CAE6696878.1"/>
    <property type="molecule type" value="Genomic_DNA"/>
</dbReference>
<keyword evidence="4 5" id="KW-0808">Transferase</keyword>
<dbReference type="SUPFAM" id="SSF51621">
    <property type="entry name" value="Phosphoenolpyruvate/pyruvate domain"/>
    <property type="match status" value="1"/>
</dbReference>
<comment type="similarity">
    <text evidence="1 5">Belongs to the PanB family.</text>
</comment>
<dbReference type="NCBIfam" id="NF001452">
    <property type="entry name" value="PRK00311.1"/>
    <property type="match status" value="1"/>
</dbReference>
<feature type="active site" description="Proton acceptor" evidence="5">
    <location>
        <position position="179"/>
    </location>
</feature>
<evidence type="ECO:0000256" key="5">
    <source>
        <dbReference type="HAMAP-Rule" id="MF_00156"/>
    </source>
</evidence>
<dbReference type="RefSeq" id="WP_213040374.1">
    <property type="nucleotide sequence ID" value="NZ_CAJNBJ010000001.1"/>
</dbReference>
<evidence type="ECO:0000256" key="4">
    <source>
        <dbReference type="ARBA" id="ARBA00022679"/>
    </source>
</evidence>
<evidence type="ECO:0000313" key="6">
    <source>
        <dbReference type="EMBL" id="CAE6696878.1"/>
    </source>
</evidence>
<comment type="pathway">
    <text evidence="5">Cofactor biosynthesis; (R)-pantothenate biosynthesis; (R)-pantoate from 3-methyl-2-oxobutanoate: step 1/2.</text>
</comment>
<organism evidence="6 7">
    <name type="scientific">Nitrospira defluvii</name>
    <dbReference type="NCBI Taxonomy" id="330214"/>
    <lineage>
        <taxon>Bacteria</taxon>
        <taxon>Pseudomonadati</taxon>
        <taxon>Nitrospirota</taxon>
        <taxon>Nitrospiria</taxon>
        <taxon>Nitrospirales</taxon>
        <taxon>Nitrospiraceae</taxon>
        <taxon>Nitrospira</taxon>
    </lineage>
</organism>
<feature type="binding site" evidence="5">
    <location>
        <position position="110"/>
    </location>
    <ligand>
        <name>3-methyl-2-oxobutanoate</name>
        <dbReference type="ChEBI" id="CHEBI:11851"/>
    </ligand>
</feature>
<feature type="binding site" evidence="5">
    <location>
        <position position="42"/>
    </location>
    <ligand>
        <name>Mg(2+)</name>
        <dbReference type="ChEBI" id="CHEBI:18420"/>
    </ligand>
</feature>